<evidence type="ECO:0000256" key="2">
    <source>
        <dbReference type="SAM" id="Phobius"/>
    </source>
</evidence>
<feature type="region of interest" description="Disordered" evidence="1">
    <location>
        <begin position="153"/>
        <end position="208"/>
    </location>
</feature>
<keyword evidence="2" id="KW-1133">Transmembrane helix</keyword>
<gene>
    <name evidence="3" type="ORF">OSB1V03_LOCUS16170</name>
</gene>
<protein>
    <submittedName>
        <fullName evidence="3">Uncharacterized protein</fullName>
    </submittedName>
</protein>
<name>A0A7R9Q7U7_9ACAR</name>
<evidence type="ECO:0000256" key="1">
    <source>
        <dbReference type="SAM" id="MobiDB-lite"/>
    </source>
</evidence>
<sequence>MEWNATTETTTADDSNEWSSVDAATLVSIGSSVVILVSGAVAVICLIVYMKRSEQFVTPSRLQCVKCGATVDTVVAPVVHPTTPALYAISARVDQHKDHVGLICGRVTSGATSRAIYAANPETRQQRSRQSLCSSNQTNDELIRVFARKQSFESLDDSSGRETPTDPGIREFTEAPPEANERRQGVVERKCFSSGSTTPTNEYDFGAIPRTRSRHPMWKLSTTSQTLKIGESLGLSDDDVDDDTQDDDFRRQRHHSIDC</sequence>
<dbReference type="Proteomes" id="UP000759131">
    <property type="component" value="Unassembled WGS sequence"/>
</dbReference>
<evidence type="ECO:0000313" key="4">
    <source>
        <dbReference type="Proteomes" id="UP000759131"/>
    </source>
</evidence>
<dbReference type="EMBL" id="CAJPIZ010017663">
    <property type="protein sequence ID" value="CAG2116209.1"/>
    <property type="molecule type" value="Genomic_DNA"/>
</dbReference>
<feature type="compositionally biased region" description="Acidic residues" evidence="1">
    <location>
        <begin position="236"/>
        <end position="246"/>
    </location>
</feature>
<dbReference type="EMBL" id="OC872238">
    <property type="protein sequence ID" value="CAD7635779.1"/>
    <property type="molecule type" value="Genomic_DNA"/>
</dbReference>
<accession>A0A7R9Q7U7</accession>
<feature type="region of interest" description="Disordered" evidence="1">
    <location>
        <begin position="231"/>
        <end position="259"/>
    </location>
</feature>
<feature type="compositionally biased region" description="Basic and acidic residues" evidence="1">
    <location>
        <begin position="247"/>
        <end position="259"/>
    </location>
</feature>
<organism evidence="3">
    <name type="scientific">Medioppia subpectinata</name>
    <dbReference type="NCBI Taxonomy" id="1979941"/>
    <lineage>
        <taxon>Eukaryota</taxon>
        <taxon>Metazoa</taxon>
        <taxon>Ecdysozoa</taxon>
        <taxon>Arthropoda</taxon>
        <taxon>Chelicerata</taxon>
        <taxon>Arachnida</taxon>
        <taxon>Acari</taxon>
        <taxon>Acariformes</taxon>
        <taxon>Sarcoptiformes</taxon>
        <taxon>Oribatida</taxon>
        <taxon>Brachypylina</taxon>
        <taxon>Oppioidea</taxon>
        <taxon>Oppiidae</taxon>
        <taxon>Medioppia</taxon>
    </lineage>
</organism>
<proteinExistence type="predicted"/>
<evidence type="ECO:0000313" key="3">
    <source>
        <dbReference type="EMBL" id="CAD7635779.1"/>
    </source>
</evidence>
<dbReference type="AlphaFoldDB" id="A0A7R9Q7U7"/>
<feature type="transmembrane region" description="Helical" evidence="2">
    <location>
        <begin position="23"/>
        <end position="49"/>
    </location>
</feature>
<reference evidence="3" key="1">
    <citation type="submission" date="2020-11" db="EMBL/GenBank/DDBJ databases">
        <authorList>
            <person name="Tran Van P."/>
        </authorList>
    </citation>
    <scope>NUCLEOTIDE SEQUENCE</scope>
</reference>
<keyword evidence="4" id="KW-1185">Reference proteome</keyword>
<keyword evidence="2" id="KW-0812">Transmembrane</keyword>
<dbReference type="OrthoDB" id="6515228at2759"/>
<feature type="compositionally biased region" description="Basic and acidic residues" evidence="1">
    <location>
        <begin position="158"/>
        <end position="191"/>
    </location>
</feature>
<keyword evidence="2" id="KW-0472">Membrane</keyword>